<evidence type="ECO:0000256" key="5">
    <source>
        <dbReference type="PIRSR" id="PIRSR015582-2"/>
    </source>
</evidence>
<dbReference type="GO" id="GO:0000287">
    <property type="term" value="F:magnesium ion binding"/>
    <property type="evidence" value="ECO:0007669"/>
    <property type="project" value="TreeGrafter"/>
</dbReference>
<feature type="binding site" evidence="4">
    <location>
        <position position="66"/>
    </location>
    <ligand>
        <name>substrate</name>
    </ligand>
</feature>
<evidence type="ECO:0000256" key="3">
    <source>
        <dbReference type="ARBA" id="ARBA00022842"/>
    </source>
</evidence>
<dbReference type="InterPro" id="IPR040442">
    <property type="entry name" value="Pyrv_kinase-like_dom_sf"/>
</dbReference>
<dbReference type="HOGENOM" id="CLU_044864_0_2_9"/>
<dbReference type="RefSeq" id="WP_006716447.1">
    <property type="nucleotide sequence ID" value="NZ_CP007032.1"/>
</dbReference>
<evidence type="ECO:0000256" key="2">
    <source>
        <dbReference type="ARBA" id="ARBA00022723"/>
    </source>
</evidence>
<gene>
    <name evidence="7" type="ORF">DESME_02030</name>
</gene>
<dbReference type="InterPro" id="IPR015813">
    <property type="entry name" value="Pyrv/PenolPyrv_kinase-like_dom"/>
</dbReference>
<evidence type="ECO:0000313" key="8">
    <source>
        <dbReference type="Proteomes" id="UP000010847"/>
    </source>
</evidence>
<dbReference type="KEGG" id="dmt:DESME_02030"/>
<feature type="binding site" evidence="5">
    <location>
        <position position="128"/>
    </location>
    <ligand>
        <name>Mg(2+)</name>
        <dbReference type="ChEBI" id="CHEBI:18420"/>
    </ligand>
</feature>
<dbReference type="PANTHER" id="PTHR32308">
    <property type="entry name" value="LYASE BETA SUBUNIT, PUTATIVE (AFU_ORTHOLOGUE AFUA_4G13030)-RELATED"/>
    <property type="match status" value="1"/>
</dbReference>
<feature type="binding site" evidence="4">
    <location>
        <position position="128"/>
    </location>
    <ligand>
        <name>substrate</name>
    </ligand>
</feature>
<dbReference type="Pfam" id="PF03328">
    <property type="entry name" value="HpcH_HpaI"/>
    <property type="match status" value="1"/>
</dbReference>
<dbReference type="InterPro" id="IPR005000">
    <property type="entry name" value="Aldolase/citrate-lyase_domain"/>
</dbReference>
<sequence length="234" mass="25493">MSHNRSMLIISGNSPKRLQDASVFNPDLLVLDIADQVSNEEKDSARLLVKEAISFMDYENVKIVVRINTLESGFGAKDIEVIAKVKPTALMVPQANADLLQDVERLLDRVEKEAGIEQGKIQLFPVVETAKALEDVSSILSASTRVAGVFFNADGLAKELGITRTKEGEEILYARSKVALACHIAGLDSFDTPYNDGNDLEGLEQDATKAHNLGFSGKAAINGRQIDIIHRVFA</sequence>
<dbReference type="EMBL" id="CP007032">
    <property type="protein sequence ID" value="AHF05987.1"/>
    <property type="molecule type" value="Genomic_DNA"/>
</dbReference>
<keyword evidence="2 5" id="KW-0479">Metal-binding</keyword>
<dbReference type="Gene3D" id="3.20.20.60">
    <property type="entry name" value="Phosphoenolpyruvate-binding domains"/>
    <property type="match status" value="1"/>
</dbReference>
<evidence type="ECO:0000256" key="4">
    <source>
        <dbReference type="PIRSR" id="PIRSR015582-1"/>
    </source>
</evidence>
<dbReference type="InterPro" id="IPR011206">
    <property type="entry name" value="Citrate_lyase_beta/mcl1/mcl2"/>
</dbReference>
<dbReference type="OrthoDB" id="9786940at2"/>
<dbReference type="eggNOG" id="COG2301">
    <property type="taxonomic scope" value="Bacteria"/>
</dbReference>
<organism evidence="7 8">
    <name type="scientific">Desulfitobacterium metallireducens DSM 15288</name>
    <dbReference type="NCBI Taxonomy" id="871968"/>
    <lineage>
        <taxon>Bacteria</taxon>
        <taxon>Bacillati</taxon>
        <taxon>Bacillota</taxon>
        <taxon>Clostridia</taxon>
        <taxon>Eubacteriales</taxon>
        <taxon>Desulfitobacteriaceae</taxon>
        <taxon>Desulfitobacterium</taxon>
    </lineage>
</organism>
<dbReference type="GO" id="GO:0016829">
    <property type="term" value="F:lyase activity"/>
    <property type="evidence" value="ECO:0007669"/>
    <property type="project" value="UniProtKB-KW"/>
</dbReference>
<dbReference type="STRING" id="871968.DESME_02030"/>
<reference evidence="7 8" key="1">
    <citation type="submission" date="2013-12" db="EMBL/GenBank/DDBJ databases">
        <authorList>
            <consortium name="DOE Joint Genome Institute"/>
            <person name="Smidt H."/>
            <person name="Huntemann M."/>
            <person name="Han J."/>
            <person name="Chen A."/>
            <person name="Kyrpides N."/>
            <person name="Mavromatis K."/>
            <person name="Markowitz V."/>
            <person name="Palaniappan K."/>
            <person name="Ivanova N."/>
            <person name="Schaumberg A."/>
            <person name="Pati A."/>
            <person name="Liolios K."/>
            <person name="Nordberg H.P."/>
            <person name="Cantor M.N."/>
            <person name="Hua S.X."/>
            <person name="Woyke T."/>
        </authorList>
    </citation>
    <scope>NUCLEOTIDE SEQUENCE [LARGE SCALE GENOMIC DNA]</scope>
    <source>
        <strain evidence="8">DSM 15288</strain>
    </source>
</reference>
<evidence type="ECO:0000256" key="1">
    <source>
        <dbReference type="ARBA" id="ARBA00001946"/>
    </source>
</evidence>
<accession>W0E5F3</accession>
<feature type="domain" description="HpcH/HpaI aldolase/citrate lyase" evidence="6">
    <location>
        <begin position="5"/>
        <end position="222"/>
    </location>
</feature>
<dbReference type="GO" id="GO:0006107">
    <property type="term" value="P:oxaloacetate metabolic process"/>
    <property type="evidence" value="ECO:0007669"/>
    <property type="project" value="TreeGrafter"/>
</dbReference>
<keyword evidence="7" id="KW-0456">Lyase</keyword>
<dbReference type="Proteomes" id="UP000010847">
    <property type="component" value="Chromosome"/>
</dbReference>
<evidence type="ECO:0000259" key="6">
    <source>
        <dbReference type="Pfam" id="PF03328"/>
    </source>
</evidence>
<evidence type="ECO:0000313" key="7">
    <source>
        <dbReference type="EMBL" id="AHF05987.1"/>
    </source>
</evidence>
<protein>
    <submittedName>
        <fullName evidence="7">Citryl-CoA lyase</fullName>
    </submittedName>
</protein>
<dbReference type="PANTHER" id="PTHR32308:SF0">
    <property type="entry name" value="HPCH_HPAI ALDOLASE_CITRATE LYASE DOMAIN-CONTAINING PROTEIN"/>
    <property type="match status" value="1"/>
</dbReference>
<dbReference type="AlphaFoldDB" id="W0E5F3"/>
<keyword evidence="8" id="KW-1185">Reference proteome</keyword>
<keyword evidence="3 5" id="KW-0460">Magnesium</keyword>
<comment type="cofactor">
    <cofactor evidence="1">
        <name>Mg(2+)</name>
        <dbReference type="ChEBI" id="CHEBI:18420"/>
    </cofactor>
</comment>
<dbReference type="SUPFAM" id="SSF51621">
    <property type="entry name" value="Phosphoenolpyruvate/pyruvate domain"/>
    <property type="match status" value="1"/>
</dbReference>
<dbReference type="PIRSF" id="PIRSF015582">
    <property type="entry name" value="Cit_lyase_B"/>
    <property type="match status" value="1"/>
</dbReference>
<proteinExistence type="predicted"/>
<name>W0E5F3_9FIRM</name>